<reference evidence="2" key="1">
    <citation type="submission" date="2016-10" db="EMBL/GenBank/DDBJ databases">
        <authorList>
            <person name="Varghese N."/>
        </authorList>
    </citation>
    <scope>NUCLEOTIDE SEQUENCE [LARGE SCALE GENOMIC DNA]</scope>
    <source>
        <strain evidence="2">HL 19</strain>
    </source>
</reference>
<evidence type="ECO:0000313" key="1">
    <source>
        <dbReference type="EMBL" id="SCX83029.1"/>
    </source>
</evidence>
<dbReference type="InterPro" id="IPR009912">
    <property type="entry name" value="DUF1451"/>
</dbReference>
<keyword evidence="2" id="KW-1185">Reference proteome</keyword>
<dbReference type="Pfam" id="PF07295">
    <property type="entry name" value="DUF1451"/>
    <property type="match status" value="1"/>
</dbReference>
<dbReference type="EMBL" id="FMUN01000001">
    <property type="protein sequence ID" value="SCX83029.1"/>
    <property type="molecule type" value="Genomic_DNA"/>
</dbReference>
<dbReference type="RefSeq" id="WP_074471209.1">
    <property type="nucleotide sequence ID" value="NZ_FMUN01000001.1"/>
</dbReference>
<protein>
    <submittedName>
        <fullName evidence="1">Zinc-ribbon containing domain-containing protein</fullName>
    </submittedName>
</protein>
<dbReference type="AlphaFoldDB" id="A0A1G5AYP6"/>
<sequence length="44" mass="4857">MSTSGSSPGARRYWCRKCGKEVVLENDEDILPVCPACGHTEYLP</sequence>
<gene>
    <name evidence="1" type="ORF">SAMN05661077_0599</name>
</gene>
<dbReference type="OrthoDB" id="3174978at2"/>
<name>A0A1G5AYP6_9GAMM</name>
<dbReference type="Proteomes" id="UP000183104">
    <property type="component" value="Unassembled WGS sequence"/>
</dbReference>
<proteinExistence type="predicted"/>
<evidence type="ECO:0000313" key="2">
    <source>
        <dbReference type="Proteomes" id="UP000183104"/>
    </source>
</evidence>
<accession>A0A1G5AYP6</accession>
<organism evidence="1 2">
    <name type="scientific">Thiohalorhabdus denitrificans</name>
    <dbReference type="NCBI Taxonomy" id="381306"/>
    <lineage>
        <taxon>Bacteria</taxon>
        <taxon>Pseudomonadati</taxon>
        <taxon>Pseudomonadota</taxon>
        <taxon>Gammaproteobacteria</taxon>
        <taxon>Thiohalorhabdales</taxon>
        <taxon>Thiohalorhabdaceae</taxon>
        <taxon>Thiohalorhabdus</taxon>
    </lineage>
</organism>